<feature type="chain" id="PRO_5008001288" description="Outer membrane protein beta-barrel domain-containing protein" evidence="1">
    <location>
        <begin position="20"/>
        <end position="191"/>
    </location>
</feature>
<gene>
    <name evidence="3" type="ORF">SY85_13925</name>
</gene>
<evidence type="ECO:0000259" key="2">
    <source>
        <dbReference type="Pfam" id="PF13568"/>
    </source>
</evidence>
<reference evidence="4" key="1">
    <citation type="submission" date="2015-01" db="EMBL/GenBank/DDBJ databases">
        <title>Flavisolibacter sp./LCS9/ whole genome sequencing.</title>
        <authorList>
            <person name="Kim M.K."/>
            <person name="Srinivasan S."/>
            <person name="Lee J.-J."/>
        </authorList>
    </citation>
    <scope>NUCLEOTIDE SEQUENCE [LARGE SCALE GENOMIC DNA]</scope>
    <source>
        <strain evidence="4">LCS9</strain>
    </source>
</reference>
<dbReference type="KEGG" id="fla:SY85_13925"/>
<keyword evidence="4" id="KW-1185">Reference proteome</keyword>
<protein>
    <recommendedName>
        <fullName evidence="2">Outer membrane protein beta-barrel domain-containing protein</fullName>
    </recommendedName>
</protein>
<keyword evidence="1" id="KW-0732">Signal</keyword>
<dbReference type="STRING" id="1492898.SY85_13925"/>
<evidence type="ECO:0000313" key="3">
    <source>
        <dbReference type="EMBL" id="ANE51439.1"/>
    </source>
</evidence>
<dbReference type="AlphaFoldDB" id="A0A172TWH1"/>
<evidence type="ECO:0000256" key="1">
    <source>
        <dbReference type="SAM" id="SignalP"/>
    </source>
</evidence>
<sequence length="191" mass="20547">MLKLFVSGTLLLLLQTASAQLGIKAGVNISNFTGGNFENVEKEALVSGYGGAFWRIRFGDLLALQPEVLFSSQGAKLKSATEAFDAKINYINVPIVLQVYFGSFYVEGGPQFGFKVSEDVPDQSAEDFAKSSDLSAALGLGYETKIGLGISGRYTIGISKVGDFDSGNIDPDFKNGVIQLGLFYTLFNKKK</sequence>
<feature type="signal peptide" evidence="1">
    <location>
        <begin position="1"/>
        <end position="19"/>
    </location>
</feature>
<reference evidence="3 4" key="2">
    <citation type="journal article" date="2016" name="Int. J. Syst. Evol. Microbiol.">
        <title>Flavisolibacter tropicus sp. nov., isolated from tropical soil.</title>
        <authorList>
            <person name="Lee J.J."/>
            <person name="Kang M.S."/>
            <person name="Kim G.S."/>
            <person name="Lee C.S."/>
            <person name="Lim S."/>
            <person name="Lee J."/>
            <person name="Roh S.H."/>
            <person name="Kang H."/>
            <person name="Ha J.M."/>
            <person name="Bae S."/>
            <person name="Jung H.Y."/>
            <person name="Kim M.K."/>
        </authorList>
    </citation>
    <scope>NUCLEOTIDE SEQUENCE [LARGE SCALE GENOMIC DNA]</scope>
    <source>
        <strain evidence="3 4">LCS9</strain>
    </source>
</reference>
<dbReference type="RefSeq" id="WP_066405471.1">
    <property type="nucleotide sequence ID" value="NZ_CP011390.1"/>
</dbReference>
<dbReference type="InterPro" id="IPR025665">
    <property type="entry name" value="Beta-barrel_OMP_2"/>
</dbReference>
<feature type="domain" description="Outer membrane protein beta-barrel" evidence="2">
    <location>
        <begin position="18"/>
        <end position="161"/>
    </location>
</feature>
<proteinExistence type="predicted"/>
<dbReference type="Pfam" id="PF13568">
    <property type="entry name" value="OMP_b-brl_2"/>
    <property type="match status" value="1"/>
</dbReference>
<dbReference type="Proteomes" id="UP000077177">
    <property type="component" value="Chromosome"/>
</dbReference>
<dbReference type="EMBL" id="CP011390">
    <property type="protein sequence ID" value="ANE51439.1"/>
    <property type="molecule type" value="Genomic_DNA"/>
</dbReference>
<evidence type="ECO:0000313" key="4">
    <source>
        <dbReference type="Proteomes" id="UP000077177"/>
    </source>
</evidence>
<name>A0A172TWH1_9BACT</name>
<dbReference type="OrthoDB" id="947434at2"/>
<organism evidence="3 4">
    <name type="scientific">Flavisolibacter tropicus</name>
    <dbReference type="NCBI Taxonomy" id="1492898"/>
    <lineage>
        <taxon>Bacteria</taxon>
        <taxon>Pseudomonadati</taxon>
        <taxon>Bacteroidota</taxon>
        <taxon>Chitinophagia</taxon>
        <taxon>Chitinophagales</taxon>
        <taxon>Chitinophagaceae</taxon>
        <taxon>Flavisolibacter</taxon>
    </lineage>
</organism>
<accession>A0A172TWH1</accession>